<accession>A0A5E4LLJ2</accession>
<evidence type="ECO:0000313" key="2">
    <source>
        <dbReference type="Proteomes" id="UP000789941"/>
    </source>
</evidence>
<organism evidence="1 2">
    <name type="scientific">Candidatus Bilamarchaeum dharawalense</name>
    <dbReference type="NCBI Taxonomy" id="2885759"/>
    <lineage>
        <taxon>Archaea</taxon>
        <taxon>Candidatus Micrarchaeota</taxon>
        <taxon>Candidatus Micrarchaeia</taxon>
        <taxon>Candidatus Anstonellales</taxon>
        <taxon>Candidatus Bilamarchaeaceae</taxon>
        <taxon>Candidatus Bilamarchaeum</taxon>
    </lineage>
</organism>
<proteinExistence type="predicted"/>
<dbReference type="Proteomes" id="UP000789941">
    <property type="component" value="Unassembled WGS sequence"/>
</dbReference>
<name>A0A5E4LLJ2_9ARCH</name>
<reference evidence="1 2" key="1">
    <citation type="submission" date="2019-08" db="EMBL/GenBank/DDBJ databases">
        <authorList>
            <person name="Vazquez-Campos X."/>
        </authorList>
    </citation>
    <scope>NUCLEOTIDE SEQUENCE [LARGE SCALE GENOMIC DNA]</scope>
    <source>
        <strain evidence="1">LFW-283_2</strain>
    </source>
</reference>
<gene>
    <name evidence="1" type="ORF">LFW2832_01286</name>
</gene>
<evidence type="ECO:0000313" key="1">
    <source>
        <dbReference type="EMBL" id="VVC02875.1"/>
    </source>
</evidence>
<protein>
    <submittedName>
        <fullName evidence="1">Uncharacterized protein</fullName>
    </submittedName>
</protein>
<comment type="caution">
    <text evidence="1">The sequence shown here is derived from an EMBL/GenBank/DDBJ whole genome shotgun (WGS) entry which is preliminary data.</text>
</comment>
<sequence length="258" mass="29177">MQVYYSPTQTNRVLVSKMKDMPKFRNVIFLPLAEDQIERVGQLSRIEGRAAFLWGDGESHHESHFFTRDRAKLKINLDHHTDCEDVRFISYFNHMTASRNSGMEIVVPSMGDLSSDLPHYTFLCRAMGIGARFGPNEVAITLDLDVIPHFPVLPKWMFTHGLDIEQPAVLIHFLGERIGRLDLGGTVEWMPDFTFNPNVGLSIDPADLILFFGSHSDRTSIDPGVLSRVGSVVLKAYILTLEAFFDLPVSIVEPHAYF</sequence>
<dbReference type="AlphaFoldDB" id="A0A5E4LLJ2"/>
<dbReference type="EMBL" id="CABMJJ010000003">
    <property type="protein sequence ID" value="VVC02875.1"/>
    <property type="molecule type" value="Genomic_DNA"/>
</dbReference>